<gene>
    <name evidence="3" type="ORF">ACFQE6_20400</name>
</gene>
<dbReference type="RefSeq" id="WP_273740168.1">
    <property type="nucleotide sequence ID" value="NZ_JAQIVI010000352.1"/>
</dbReference>
<evidence type="ECO:0000313" key="3">
    <source>
        <dbReference type="EMBL" id="MFC6767258.1"/>
    </source>
</evidence>
<dbReference type="InterPro" id="IPR002575">
    <property type="entry name" value="Aminoglycoside_PTrfase"/>
</dbReference>
<sequence length="289" mass="31673">AAADSPLTGTLPDAALEESALGPVLSESPAAGTPLMDVVARWETPPDPDAFARVLETGLEWIGTLQRTHAGPRVTVSPETVHRELTPVEFDVTPPAVSDPVEYPTVPVHGDYHPGNVLVADDGAIERVIDWEYSALDRNPVADPGFFTLKLAEFAFGGFEAGVRATLLEDTPHADRVYEQLVAYCEAIGVHPRTFGPYLGHALVTQTDVHFDTDSPWRFHANPREKCDRLTFLYDNLEEIRRRLDRQRMGYSTDPRPAGDTSSDADAAASDHRESVRAVDASVEQPGHW</sequence>
<evidence type="ECO:0000256" key="1">
    <source>
        <dbReference type="SAM" id="MobiDB-lite"/>
    </source>
</evidence>
<organism evidence="3 4">
    <name type="scientific">Natrinema soli</name>
    <dbReference type="NCBI Taxonomy" id="1930624"/>
    <lineage>
        <taxon>Archaea</taxon>
        <taxon>Methanobacteriati</taxon>
        <taxon>Methanobacteriota</taxon>
        <taxon>Stenosarchaea group</taxon>
        <taxon>Halobacteria</taxon>
        <taxon>Halobacteriales</taxon>
        <taxon>Natrialbaceae</taxon>
        <taxon>Natrinema</taxon>
    </lineage>
</organism>
<feature type="domain" description="Aminoglycoside phosphotransferase" evidence="2">
    <location>
        <begin position="96"/>
        <end position="136"/>
    </location>
</feature>
<dbReference type="Gene3D" id="3.90.1200.10">
    <property type="match status" value="1"/>
</dbReference>
<dbReference type="InterPro" id="IPR011009">
    <property type="entry name" value="Kinase-like_dom_sf"/>
</dbReference>
<dbReference type="Pfam" id="PF01636">
    <property type="entry name" value="APH"/>
    <property type="match status" value="1"/>
</dbReference>
<keyword evidence="4" id="KW-1185">Reference proteome</keyword>
<protein>
    <submittedName>
        <fullName evidence="3">Phosphotransferase family protein</fullName>
    </submittedName>
</protein>
<feature type="region of interest" description="Disordered" evidence="1">
    <location>
        <begin position="1"/>
        <end position="30"/>
    </location>
</feature>
<proteinExistence type="predicted"/>
<evidence type="ECO:0000313" key="4">
    <source>
        <dbReference type="Proteomes" id="UP001596383"/>
    </source>
</evidence>
<dbReference type="Proteomes" id="UP001596383">
    <property type="component" value="Unassembled WGS sequence"/>
</dbReference>
<feature type="non-terminal residue" evidence="3">
    <location>
        <position position="1"/>
    </location>
</feature>
<dbReference type="EMBL" id="JBHSWV010000352">
    <property type="protein sequence ID" value="MFC6767258.1"/>
    <property type="molecule type" value="Genomic_DNA"/>
</dbReference>
<name>A0ABD5SQH2_9EURY</name>
<dbReference type="SUPFAM" id="SSF56112">
    <property type="entry name" value="Protein kinase-like (PK-like)"/>
    <property type="match status" value="1"/>
</dbReference>
<accession>A0ABD5SQH2</accession>
<dbReference type="AlphaFoldDB" id="A0ABD5SQH2"/>
<reference evidence="3 4" key="1">
    <citation type="journal article" date="2019" name="Int. J. Syst. Evol. Microbiol.">
        <title>The Global Catalogue of Microorganisms (GCM) 10K type strain sequencing project: providing services to taxonomists for standard genome sequencing and annotation.</title>
        <authorList>
            <consortium name="The Broad Institute Genomics Platform"/>
            <consortium name="The Broad Institute Genome Sequencing Center for Infectious Disease"/>
            <person name="Wu L."/>
            <person name="Ma J."/>
        </authorList>
    </citation>
    <scope>NUCLEOTIDE SEQUENCE [LARGE SCALE GENOMIC DNA]</scope>
    <source>
        <strain evidence="3 4">LMG 29247</strain>
    </source>
</reference>
<comment type="caution">
    <text evidence="3">The sequence shown here is derived from an EMBL/GenBank/DDBJ whole genome shotgun (WGS) entry which is preliminary data.</text>
</comment>
<evidence type="ECO:0000259" key="2">
    <source>
        <dbReference type="Pfam" id="PF01636"/>
    </source>
</evidence>
<feature type="region of interest" description="Disordered" evidence="1">
    <location>
        <begin position="246"/>
        <end position="289"/>
    </location>
</feature>